<feature type="region of interest" description="Disordered" evidence="1">
    <location>
        <begin position="76"/>
        <end position="101"/>
    </location>
</feature>
<sequence length="101" mass="11233">MLSTRLFSSTSIFMSSLLRPGTSRVMRWPSGVSFQSTLAGEDQMASLSRVEIGICSRILNGSRRLSPPHLRRQEGWGAVPVHPREQSPLGWHGHAKQECDC</sequence>
<evidence type="ECO:0000256" key="1">
    <source>
        <dbReference type="SAM" id="MobiDB-lite"/>
    </source>
</evidence>
<evidence type="ECO:0000313" key="2">
    <source>
        <dbReference type="EMBL" id="MBA4680480.1"/>
    </source>
</evidence>
<name>A0A7C9EZA9_OPUST</name>
<protein>
    <submittedName>
        <fullName evidence="2">Uncharacterized protein</fullName>
    </submittedName>
</protein>
<dbReference type="AlphaFoldDB" id="A0A7C9EZA9"/>
<reference evidence="2" key="2">
    <citation type="submission" date="2020-07" db="EMBL/GenBank/DDBJ databases">
        <authorList>
            <person name="Vera ALvarez R."/>
            <person name="Arias-Moreno D.M."/>
            <person name="Jimenez-Jacinto V."/>
            <person name="Jimenez-Bremont J.F."/>
            <person name="Swaminathan K."/>
            <person name="Moose S.P."/>
            <person name="Guerrero-Gonzalez M.L."/>
            <person name="Marino-Ramirez L."/>
            <person name="Landsman D."/>
            <person name="Rodriguez-Kessler M."/>
            <person name="Delgado-Sanchez P."/>
        </authorList>
    </citation>
    <scope>NUCLEOTIDE SEQUENCE</scope>
    <source>
        <tissue evidence="2">Cladode</tissue>
    </source>
</reference>
<organism evidence="2">
    <name type="scientific">Opuntia streptacantha</name>
    <name type="common">Prickly pear cactus</name>
    <name type="synonym">Opuntia cardona</name>
    <dbReference type="NCBI Taxonomy" id="393608"/>
    <lineage>
        <taxon>Eukaryota</taxon>
        <taxon>Viridiplantae</taxon>
        <taxon>Streptophyta</taxon>
        <taxon>Embryophyta</taxon>
        <taxon>Tracheophyta</taxon>
        <taxon>Spermatophyta</taxon>
        <taxon>Magnoliopsida</taxon>
        <taxon>eudicotyledons</taxon>
        <taxon>Gunneridae</taxon>
        <taxon>Pentapetalae</taxon>
        <taxon>Caryophyllales</taxon>
        <taxon>Cactineae</taxon>
        <taxon>Cactaceae</taxon>
        <taxon>Opuntioideae</taxon>
        <taxon>Opuntia</taxon>
    </lineage>
</organism>
<dbReference type="EMBL" id="GISG01287227">
    <property type="protein sequence ID" value="MBA4680480.1"/>
    <property type="molecule type" value="Transcribed_RNA"/>
</dbReference>
<reference evidence="2" key="1">
    <citation type="journal article" date="2013" name="J. Plant Res.">
        <title>Effect of fungi and light on seed germination of three Opuntia species from semiarid lands of central Mexico.</title>
        <authorList>
            <person name="Delgado-Sanchez P."/>
            <person name="Jimenez-Bremont J.F."/>
            <person name="Guerrero-Gonzalez Mde L."/>
            <person name="Flores J."/>
        </authorList>
    </citation>
    <scope>NUCLEOTIDE SEQUENCE</scope>
    <source>
        <tissue evidence="2">Cladode</tissue>
    </source>
</reference>
<proteinExistence type="predicted"/>
<accession>A0A7C9EZA9</accession>